<dbReference type="Gene3D" id="1.10.150.50">
    <property type="entry name" value="Transcription Factor, Ets-1"/>
    <property type="match status" value="1"/>
</dbReference>
<dbReference type="Pfam" id="PF07647">
    <property type="entry name" value="SAM_2"/>
    <property type="match status" value="1"/>
</dbReference>
<protein>
    <recommendedName>
        <fullName evidence="7">SAM domain-containing protein</fullName>
    </recommendedName>
</protein>
<dbReference type="InterPro" id="IPR013761">
    <property type="entry name" value="SAM/pointed_sf"/>
</dbReference>
<dbReference type="PROSITE" id="PS51079">
    <property type="entry name" value="MBT"/>
    <property type="match status" value="4"/>
</dbReference>
<evidence type="ECO:0000259" key="7">
    <source>
        <dbReference type="SMART" id="SM00454"/>
    </source>
</evidence>
<feature type="repeat" description="MBT" evidence="5">
    <location>
        <begin position="114"/>
        <end position="214"/>
    </location>
</feature>
<dbReference type="SUPFAM" id="SSF63748">
    <property type="entry name" value="Tudor/PWWP/MBT"/>
    <property type="match status" value="4"/>
</dbReference>
<dbReference type="PANTHER" id="PTHR12247:SF62">
    <property type="entry name" value="SCM-LIKE WITH FOUR MBT DOMAINS PROTEIN 2"/>
    <property type="match status" value="1"/>
</dbReference>
<evidence type="ECO:0000256" key="6">
    <source>
        <dbReference type="SAM" id="MobiDB-lite"/>
    </source>
</evidence>
<dbReference type="SMART" id="SM00561">
    <property type="entry name" value="MBT"/>
    <property type="match status" value="4"/>
</dbReference>
<keyword evidence="4" id="KW-0539">Nucleus</keyword>
<feature type="compositionally biased region" description="Basic residues" evidence="6">
    <location>
        <begin position="762"/>
        <end position="780"/>
    </location>
</feature>
<dbReference type="InterPro" id="IPR004092">
    <property type="entry name" value="Mbt"/>
</dbReference>
<dbReference type="InterPro" id="IPR021987">
    <property type="entry name" value="SLED"/>
</dbReference>
<dbReference type="InterPro" id="IPR038348">
    <property type="entry name" value="SLED_sf"/>
</dbReference>
<dbReference type="GO" id="GO:0042393">
    <property type="term" value="F:histone binding"/>
    <property type="evidence" value="ECO:0007669"/>
    <property type="project" value="InterPro"/>
</dbReference>
<dbReference type="Pfam" id="PF12140">
    <property type="entry name" value="SLED"/>
    <property type="match status" value="1"/>
</dbReference>
<dbReference type="InterPro" id="IPR050548">
    <property type="entry name" value="PcG_chromatin_remod_factors"/>
</dbReference>
<feature type="repeat" description="MBT" evidence="5">
    <location>
        <begin position="342"/>
        <end position="448"/>
    </location>
</feature>
<feature type="region of interest" description="Disordered" evidence="6">
    <location>
        <begin position="1"/>
        <end position="43"/>
    </location>
</feature>
<keyword evidence="2" id="KW-0678">Repressor</keyword>
<dbReference type="GO" id="GO:0005634">
    <property type="term" value="C:nucleus"/>
    <property type="evidence" value="ECO:0007669"/>
    <property type="project" value="UniProtKB-SubCell"/>
</dbReference>
<feature type="repeat" description="MBT" evidence="5">
    <location>
        <begin position="456"/>
        <end position="553"/>
    </location>
</feature>
<name>A0AA88M7F8_TACVA</name>
<keyword evidence="9" id="KW-1185">Reference proteome</keyword>
<dbReference type="EMBL" id="JAVHJS010000016">
    <property type="protein sequence ID" value="KAK2832431.1"/>
    <property type="molecule type" value="Genomic_DNA"/>
</dbReference>
<dbReference type="Gene3D" id="3.90.1150.190">
    <property type="entry name" value="SLED domain"/>
    <property type="match status" value="1"/>
</dbReference>
<feature type="compositionally biased region" description="Basic and acidic residues" evidence="6">
    <location>
        <begin position="9"/>
        <end position="39"/>
    </location>
</feature>
<dbReference type="Gene3D" id="2.30.30.140">
    <property type="match status" value="4"/>
</dbReference>
<dbReference type="InterPro" id="IPR037604">
    <property type="entry name" value="Scm-like-4MBT1/2_SAM"/>
</dbReference>
<accession>A0AA88M7F8</accession>
<evidence type="ECO:0000256" key="5">
    <source>
        <dbReference type="PROSITE-ProRule" id="PRU00459"/>
    </source>
</evidence>
<evidence type="ECO:0000256" key="4">
    <source>
        <dbReference type="ARBA" id="ARBA00023242"/>
    </source>
</evidence>
<dbReference type="AlphaFoldDB" id="A0AA88M7F8"/>
<feature type="region of interest" description="Disordered" evidence="6">
    <location>
        <begin position="750"/>
        <end position="882"/>
    </location>
</feature>
<dbReference type="SUPFAM" id="SSF47769">
    <property type="entry name" value="SAM/Pointed domain"/>
    <property type="match status" value="1"/>
</dbReference>
<dbReference type="InterPro" id="IPR001660">
    <property type="entry name" value="SAM"/>
</dbReference>
<evidence type="ECO:0000313" key="9">
    <source>
        <dbReference type="Proteomes" id="UP001187315"/>
    </source>
</evidence>
<evidence type="ECO:0000313" key="8">
    <source>
        <dbReference type="EMBL" id="KAK2832431.1"/>
    </source>
</evidence>
<organism evidence="8 9">
    <name type="scientific">Tachysurus vachellii</name>
    <name type="common">Darkbarbel catfish</name>
    <name type="synonym">Pelteobagrus vachellii</name>
    <dbReference type="NCBI Taxonomy" id="175792"/>
    <lineage>
        <taxon>Eukaryota</taxon>
        <taxon>Metazoa</taxon>
        <taxon>Chordata</taxon>
        <taxon>Craniata</taxon>
        <taxon>Vertebrata</taxon>
        <taxon>Euteleostomi</taxon>
        <taxon>Actinopterygii</taxon>
        <taxon>Neopterygii</taxon>
        <taxon>Teleostei</taxon>
        <taxon>Ostariophysi</taxon>
        <taxon>Siluriformes</taxon>
        <taxon>Bagridae</taxon>
        <taxon>Tachysurus</taxon>
    </lineage>
</organism>
<sequence>MRRCGMPYCRERERGRERERERDRERERESELQSAEVKRGNRRISQAPGNFIKASNHCELTKWETVIRTLRLQGNSLHNELMMTSAGRSTQSPSNGRAEHGHSDMECGEEELDFNWDEYLEETGATAAAHTSFKHVELSLQSSFQAGMKLEVADRSHADTYWVATIITTCGQLLLLRYCGYGDERSADFWCDVMTAELHPVGWCAQNNKLLQPPEDNVYLRTAIKEKYSDWTEFLVKELTGSRTAPANLLEGPLRGKNTVDLMVPGCVLEIRDASEPFIYWPVRVQRNVGGRLWLSYVGFEEPAFNIWIFYLDVRLRPLGWAKENCLKMEPPKELRDLRSSTEWIEAIETATSEALDRPLPLEVFKDHADLRKHSFKTGMKLEMVSPQEPFHICPVSVTKVYNEYYFQVTVDDLSGEAPPCSVLCHADSPGILPIQWCLKNGVSLQRPRGFQSQDFDWADYLKHTGTEAAPDACFPNASQSRGFHKDTWLEAVNPLQPAEINVARITQVKGRLLWLRYEGLTKPLAECLVDVESMDIFPVGWCEANVYTLTPLRKAVCQSVKKIAVVQPEKQLAPPPKETVSLDHCQSVAMDTVSVNGKYCCSQIFVNHHCFSGPYLNKGRIAELPQAVGPGKCTLVLKEVLTMLINSAYKPSRVLRELQLVVDPQWNCLEETLKAKYKGKSYRASVRIVSLAEQVTDFCRRVCTRLQCCPNLFGPTLISEKCPENCSTHTKTKYTHYYGKKRKVGRPSLGECTKDGDTVKPARRRKKRKAVFVQKKRRSTVTGYHAMESPQDSDDFDDFDEEEEEESYSGESSSLELREDAPVSLSTRRGRPCRSLTLPGTETSTERPSLRRSTRTHSYTHNQAAKNTHTKTTHAEEEESRLVLEKNPLEWSVSDVVNFIMSTDCASLAKIFQDQDIDGQALLLLTLPTVQECMDLKLGPAIKLCHQIERVKVAFYSHSAHVQVHSGFTNSLSFTQCKTSSPAFQNTGSFSESIPVGFSADKERQIEICGATPQSSDHPFLYTNLPNTEGHRGGSEADIL</sequence>
<keyword evidence="3" id="KW-0677">Repeat</keyword>
<dbReference type="Pfam" id="PF02820">
    <property type="entry name" value="MBT"/>
    <property type="match status" value="4"/>
</dbReference>
<feature type="compositionally biased region" description="Acidic residues" evidence="6">
    <location>
        <begin position="792"/>
        <end position="809"/>
    </location>
</feature>
<dbReference type="PANTHER" id="PTHR12247">
    <property type="entry name" value="POLYCOMB GROUP PROTEIN"/>
    <property type="match status" value="1"/>
</dbReference>
<dbReference type="CDD" id="cd09581">
    <property type="entry name" value="SAM_Scm-like-4MBT1_2"/>
    <property type="match status" value="1"/>
</dbReference>
<comment type="subcellular location">
    <subcellularLocation>
        <location evidence="1">Nucleus</location>
    </subcellularLocation>
</comment>
<evidence type="ECO:0000256" key="3">
    <source>
        <dbReference type="ARBA" id="ARBA00022737"/>
    </source>
</evidence>
<feature type="domain" description="SAM" evidence="7">
    <location>
        <begin position="889"/>
        <end position="955"/>
    </location>
</feature>
<proteinExistence type="predicted"/>
<feature type="repeat" description="MBT" evidence="5">
    <location>
        <begin position="229"/>
        <end position="332"/>
    </location>
</feature>
<dbReference type="GO" id="GO:0003714">
    <property type="term" value="F:transcription corepressor activity"/>
    <property type="evidence" value="ECO:0007669"/>
    <property type="project" value="InterPro"/>
</dbReference>
<evidence type="ECO:0000256" key="2">
    <source>
        <dbReference type="ARBA" id="ARBA00022491"/>
    </source>
</evidence>
<evidence type="ECO:0000256" key="1">
    <source>
        <dbReference type="ARBA" id="ARBA00004123"/>
    </source>
</evidence>
<dbReference type="GO" id="GO:0003682">
    <property type="term" value="F:chromatin binding"/>
    <property type="evidence" value="ECO:0007669"/>
    <property type="project" value="TreeGrafter"/>
</dbReference>
<comment type="caution">
    <text evidence="8">The sequence shown here is derived from an EMBL/GenBank/DDBJ whole genome shotgun (WGS) entry which is preliminary data.</text>
</comment>
<dbReference type="SMART" id="SM00454">
    <property type="entry name" value="SAM"/>
    <property type="match status" value="1"/>
</dbReference>
<gene>
    <name evidence="8" type="ORF">Q7C36_015893</name>
</gene>
<reference evidence="8" key="1">
    <citation type="submission" date="2023-08" db="EMBL/GenBank/DDBJ databases">
        <title>Pelteobagrus vachellii genome.</title>
        <authorList>
            <person name="Liu H."/>
        </authorList>
    </citation>
    <scope>NUCLEOTIDE SEQUENCE</scope>
    <source>
        <strain evidence="8">PRFRI_2022a</strain>
        <tissue evidence="8">Muscle</tissue>
    </source>
</reference>
<dbReference type="Proteomes" id="UP001187315">
    <property type="component" value="Unassembled WGS sequence"/>
</dbReference>